<dbReference type="Proteomes" id="UP000070054">
    <property type="component" value="Unassembled WGS sequence"/>
</dbReference>
<dbReference type="SUPFAM" id="SSF51905">
    <property type="entry name" value="FAD/NAD(P)-binding domain"/>
    <property type="match status" value="1"/>
</dbReference>
<dbReference type="EMBL" id="JEMN01001281">
    <property type="protein sequence ID" value="KXH41631.1"/>
    <property type="molecule type" value="Genomic_DNA"/>
</dbReference>
<dbReference type="Gene3D" id="3.50.50.60">
    <property type="entry name" value="FAD/NAD(P)-binding domain"/>
    <property type="match status" value="1"/>
</dbReference>
<comment type="caution">
    <text evidence="3">The sequence shown here is derived from an EMBL/GenBank/DDBJ whole genome shotgun (WGS) entry which is preliminary data.</text>
</comment>
<evidence type="ECO:0000259" key="2">
    <source>
        <dbReference type="Pfam" id="PF01266"/>
    </source>
</evidence>
<dbReference type="GO" id="GO:0005737">
    <property type="term" value="C:cytoplasm"/>
    <property type="evidence" value="ECO:0007669"/>
    <property type="project" value="TreeGrafter"/>
</dbReference>
<feature type="chain" id="PRO_5007802964" description="FAD dependent oxidoreductase domain-containing protein" evidence="1">
    <location>
        <begin position="18"/>
        <end position="427"/>
    </location>
</feature>
<dbReference type="Pfam" id="PF01266">
    <property type="entry name" value="DAO"/>
    <property type="match status" value="1"/>
</dbReference>
<protein>
    <recommendedName>
        <fullName evidence="2">FAD dependent oxidoreductase domain-containing protein</fullName>
    </recommendedName>
</protein>
<proteinExistence type="predicted"/>
<evidence type="ECO:0000256" key="1">
    <source>
        <dbReference type="SAM" id="SignalP"/>
    </source>
</evidence>
<evidence type="ECO:0000313" key="4">
    <source>
        <dbReference type="Proteomes" id="UP000070054"/>
    </source>
</evidence>
<dbReference type="InterPro" id="IPR036188">
    <property type="entry name" value="FAD/NAD-bd_sf"/>
</dbReference>
<dbReference type="OrthoDB" id="429143at2759"/>
<accession>A0A135T0I2</accession>
<feature type="domain" description="FAD dependent oxidoreductase" evidence="2">
    <location>
        <begin position="53"/>
        <end position="135"/>
    </location>
</feature>
<name>A0A135T0I2_9PEZI</name>
<reference evidence="3 4" key="1">
    <citation type="submission" date="2014-02" db="EMBL/GenBank/DDBJ databases">
        <title>The genome sequence of Colletotrichum nymphaeae SA-01.</title>
        <authorList>
            <person name="Baroncelli R."/>
            <person name="Thon M.R."/>
        </authorList>
    </citation>
    <scope>NUCLEOTIDE SEQUENCE [LARGE SCALE GENOMIC DNA]</scope>
    <source>
        <strain evidence="3 4">SA-01</strain>
    </source>
</reference>
<sequence>MKLIIPVTLSLASKVLGQDPGLPVANPTISYWQLPPLEGVADHQSDHLSTDVDVVIIGSGMSGTSIAWHLLKENNSATPLRVAMIEARQACSGATGRNGGHIRPSSYAEYAGAKMALSQSEAAKITRLRSAHVDALISAANSLPEEGRLAAEARVVDSIDAFFDEERWKTAVEQVKTLKNEVPDVGAEWSIFENEEARNLGGNGLPKAGEWPSYTGNRSLAGGRAWSLYRNGLDYIVQMPRNGEFMFGADVDGDDANVDTYDDSRAPLHLSASYLNGALPNHFGYDTWGSERTDFPQSSDPSVWNGRTKRVWVGIEGSSVDSRPFVGRIPQSVTGRSVKNTSTGSEWVSASFDGEGMCFAWLCGRALSRMISETGSGANASNGSSTIPEWFPESFLVTEERLTKKNVTKRQVRQWTHPRMAKILHWE</sequence>
<feature type="signal peptide" evidence="1">
    <location>
        <begin position="1"/>
        <end position="17"/>
    </location>
</feature>
<organism evidence="3 4">
    <name type="scientific">Colletotrichum nymphaeae SA-01</name>
    <dbReference type="NCBI Taxonomy" id="1460502"/>
    <lineage>
        <taxon>Eukaryota</taxon>
        <taxon>Fungi</taxon>
        <taxon>Dikarya</taxon>
        <taxon>Ascomycota</taxon>
        <taxon>Pezizomycotina</taxon>
        <taxon>Sordariomycetes</taxon>
        <taxon>Hypocreomycetidae</taxon>
        <taxon>Glomerellales</taxon>
        <taxon>Glomerellaceae</taxon>
        <taxon>Colletotrichum</taxon>
        <taxon>Colletotrichum acutatum species complex</taxon>
    </lineage>
</organism>
<dbReference type="AlphaFoldDB" id="A0A135T0I2"/>
<gene>
    <name evidence="3" type="ORF">CNYM01_07153</name>
</gene>
<keyword evidence="1" id="KW-0732">Signal</keyword>
<evidence type="ECO:0000313" key="3">
    <source>
        <dbReference type="EMBL" id="KXH41631.1"/>
    </source>
</evidence>
<dbReference type="PANTHER" id="PTHR13847">
    <property type="entry name" value="SARCOSINE DEHYDROGENASE-RELATED"/>
    <property type="match status" value="1"/>
</dbReference>
<keyword evidence="4" id="KW-1185">Reference proteome</keyword>
<dbReference type="Gene3D" id="3.30.9.10">
    <property type="entry name" value="D-Amino Acid Oxidase, subunit A, domain 2"/>
    <property type="match status" value="1"/>
</dbReference>
<dbReference type="InterPro" id="IPR006076">
    <property type="entry name" value="FAD-dep_OxRdtase"/>
</dbReference>
<dbReference type="PANTHER" id="PTHR13847:SF213">
    <property type="entry name" value="DEPENDENT OXIDOREDUCTASE, PUTATIVE-RELATED"/>
    <property type="match status" value="1"/>
</dbReference>